<reference evidence="1" key="1">
    <citation type="submission" date="2018-02" db="EMBL/GenBank/DDBJ databases">
        <title>Rhizophora mucronata_Transcriptome.</title>
        <authorList>
            <person name="Meera S.P."/>
            <person name="Sreeshan A."/>
            <person name="Augustine A."/>
        </authorList>
    </citation>
    <scope>NUCLEOTIDE SEQUENCE</scope>
    <source>
        <tissue evidence="1">Leaf</tissue>
    </source>
</reference>
<dbReference type="AlphaFoldDB" id="A0A2P2PTW9"/>
<proteinExistence type="predicted"/>
<name>A0A2P2PTW9_RHIMU</name>
<organism evidence="1">
    <name type="scientific">Rhizophora mucronata</name>
    <name type="common">Asiatic mangrove</name>
    <dbReference type="NCBI Taxonomy" id="61149"/>
    <lineage>
        <taxon>Eukaryota</taxon>
        <taxon>Viridiplantae</taxon>
        <taxon>Streptophyta</taxon>
        <taxon>Embryophyta</taxon>
        <taxon>Tracheophyta</taxon>
        <taxon>Spermatophyta</taxon>
        <taxon>Magnoliopsida</taxon>
        <taxon>eudicotyledons</taxon>
        <taxon>Gunneridae</taxon>
        <taxon>Pentapetalae</taxon>
        <taxon>rosids</taxon>
        <taxon>fabids</taxon>
        <taxon>Malpighiales</taxon>
        <taxon>Rhizophoraceae</taxon>
        <taxon>Rhizophora</taxon>
    </lineage>
</organism>
<evidence type="ECO:0000313" key="1">
    <source>
        <dbReference type="EMBL" id="MBX58161.1"/>
    </source>
</evidence>
<sequence>MPKLKKVLTAIIMPDYTAANTSQNLLQLCLLPLILRFHVLSFTASISQITVIVSNRSSSSTAAITAMDM</sequence>
<protein>
    <submittedName>
        <fullName evidence="1">Uncharacterized protein</fullName>
    </submittedName>
</protein>
<dbReference type="EMBL" id="GGEC01077677">
    <property type="protein sequence ID" value="MBX58161.1"/>
    <property type="molecule type" value="Transcribed_RNA"/>
</dbReference>
<accession>A0A2P2PTW9</accession>